<dbReference type="EMBL" id="CP001298">
    <property type="protein sequence ID" value="ACK84670.1"/>
    <property type="molecule type" value="Genomic_DNA"/>
</dbReference>
<sequence length="481" mass="50340">MIEAWGYATLRPFGGVPNSNTSSAKAANNKALADAIDADFVRSLRIGDNDWWFSSAISRTIGRPLRIEGCGRTATRLYFDTGDAGALSLTQSDALNQITISGMSLASSSTTGTGNGLAIAYPATVAGTFPTVRLFDFATLGIDIFNHAFGNSLVLSQCWNAQLGDLHLTGARGFGKERLMKSGLVGTSCTGISISRFKIYSSMEGIVLGGGPAPAADTIDEGFLISDFEIVDVDRGIYHATRIAHAGNGIHNGHINAEKTAIQLYAKHNAEISNLALYKLTNSIENWTGIIAQNCNGLHIHNCLFVDSSLTNSGANFGVVLGGSSDNTLSGLRTVGAFPGFGAVVVVGSGSDDNDISHIKSARSTASSAVIVQAGAGLYNKFTSIAPSAFVPFPANVSTPSIANDVFGAFRTANTAPTTITNFLHGYGVSRFTLLVNDAVTTLQHNANLLLKGATTVTPPNGGVLTFVLDGTSWREVARSF</sequence>
<reference evidence="2" key="1">
    <citation type="submission" date="2008-12" db="EMBL/GenBank/DDBJ databases">
        <title>Complete sequence of chromosome of Methylobacterium chloromethanicum CM4.</title>
        <authorList>
            <consortium name="US DOE Joint Genome Institute"/>
            <person name="Lucas S."/>
            <person name="Copeland A."/>
            <person name="Lapidus A."/>
            <person name="Glavina del Rio T."/>
            <person name="Dalin E."/>
            <person name="Tice H."/>
            <person name="Bruce D."/>
            <person name="Goodwin L."/>
            <person name="Pitluck S."/>
            <person name="Chertkov O."/>
            <person name="Brettin T."/>
            <person name="Detter J.C."/>
            <person name="Han C."/>
            <person name="Larimer F."/>
            <person name="Land M."/>
            <person name="Hauser L."/>
            <person name="Kyrpides N."/>
            <person name="Mikhailova N."/>
            <person name="Marx C."/>
            <person name="Richardson P."/>
        </authorList>
    </citation>
    <scope>NUCLEOTIDE SEQUENCE [LARGE SCALE GENOMIC DNA]</scope>
    <source>
        <strain evidence="2">CM4 / NCIMB 13688</strain>
    </source>
</reference>
<dbReference type="HOGENOM" id="CLU_567182_0_0_5"/>
<organism evidence="1 2">
    <name type="scientific">Methylorubrum extorquens (strain CM4 / NCIMB 13688)</name>
    <name type="common">Methylobacterium extorquens</name>
    <dbReference type="NCBI Taxonomy" id="440085"/>
    <lineage>
        <taxon>Bacteria</taxon>
        <taxon>Pseudomonadati</taxon>
        <taxon>Pseudomonadota</taxon>
        <taxon>Alphaproteobacteria</taxon>
        <taxon>Hyphomicrobiales</taxon>
        <taxon>Methylobacteriaceae</taxon>
        <taxon>Methylorubrum</taxon>
    </lineage>
</organism>
<evidence type="ECO:0000313" key="1">
    <source>
        <dbReference type="EMBL" id="ACK84670.1"/>
    </source>
</evidence>
<evidence type="ECO:0008006" key="3">
    <source>
        <dbReference type="Google" id="ProtNLM"/>
    </source>
</evidence>
<reference evidence="1 2" key="2">
    <citation type="journal article" date="2012" name="J. Bacteriol.">
        <title>Complete genome sequences of six strains of the genus Methylobacterium.</title>
        <authorList>
            <person name="Marx C.J."/>
            <person name="Bringel F."/>
            <person name="Chistoserdova L."/>
            <person name="Moulin L."/>
            <person name="Farhan Ul Haque M."/>
            <person name="Fleischman D.E."/>
            <person name="Gruffaz C."/>
            <person name="Jourand P."/>
            <person name="Knief C."/>
            <person name="Lee M.C."/>
            <person name="Muller E.E."/>
            <person name="Nadalig T."/>
            <person name="Peyraud R."/>
            <person name="Roselli S."/>
            <person name="Russ L."/>
            <person name="Goodwin L.A."/>
            <person name="Ivanova N."/>
            <person name="Kyrpides N."/>
            <person name="Lajus A."/>
            <person name="Land M.L."/>
            <person name="Medigue C."/>
            <person name="Mikhailova N."/>
            <person name="Nolan M."/>
            <person name="Woyke T."/>
            <person name="Stolyar S."/>
            <person name="Vorholt J.A."/>
            <person name="Vuilleumier S."/>
        </authorList>
    </citation>
    <scope>NUCLEOTIDE SEQUENCE [LARGE SCALE GENOMIC DNA]</scope>
    <source>
        <strain evidence="2">CM4 / NCIMB 13688</strain>
    </source>
</reference>
<dbReference type="AlphaFoldDB" id="B7KXR8"/>
<evidence type="ECO:0000313" key="2">
    <source>
        <dbReference type="Proteomes" id="UP000002385"/>
    </source>
</evidence>
<gene>
    <name evidence="1" type="ordered locus">Mchl_3858</name>
</gene>
<protein>
    <recommendedName>
        <fullName evidence="3">Pectate lyase superfamily protein domain-containing protein</fullName>
    </recommendedName>
</protein>
<accession>B7KXR8</accession>
<proteinExistence type="predicted"/>
<dbReference type="Proteomes" id="UP000002385">
    <property type="component" value="Chromosome"/>
</dbReference>
<dbReference type="RefSeq" id="WP_015951868.1">
    <property type="nucleotide sequence ID" value="NC_011757.1"/>
</dbReference>
<dbReference type="KEGG" id="mch:Mchl_3858"/>
<name>B7KXR8_METC4</name>